<evidence type="ECO:0000256" key="4">
    <source>
        <dbReference type="ARBA" id="ARBA00022478"/>
    </source>
</evidence>
<dbReference type="Gene3D" id="2.40.40.20">
    <property type="match status" value="1"/>
</dbReference>
<dbReference type="PANTHER" id="PTHR19376">
    <property type="entry name" value="DNA-DIRECTED RNA POLYMERASE"/>
    <property type="match status" value="1"/>
</dbReference>
<feature type="region of interest" description="Disordered" evidence="13">
    <location>
        <begin position="1423"/>
        <end position="1503"/>
    </location>
</feature>
<evidence type="ECO:0000313" key="15">
    <source>
        <dbReference type="EMBL" id="EPY19880.1"/>
    </source>
</evidence>
<dbReference type="InterPro" id="IPR007081">
    <property type="entry name" value="RNA_pol_Rpb1_5"/>
</dbReference>
<dbReference type="Pfam" id="PF00623">
    <property type="entry name" value="RNA_pol_Rpb1_2"/>
    <property type="match status" value="1"/>
</dbReference>
<dbReference type="InterPro" id="IPR038120">
    <property type="entry name" value="Rpb1_funnel_sf"/>
</dbReference>
<dbReference type="InterPro" id="IPR045867">
    <property type="entry name" value="DNA-dir_RpoC_beta_prime"/>
</dbReference>
<dbReference type="Gene3D" id="6.20.50.80">
    <property type="match status" value="1"/>
</dbReference>
<dbReference type="InterPro" id="IPR007066">
    <property type="entry name" value="RNA_pol_Rpb1_3"/>
</dbReference>
<evidence type="ECO:0000256" key="7">
    <source>
        <dbReference type="ARBA" id="ARBA00022723"/>
    </source>
</evidence>
<dbReference type="InterPro" id="IPR007083">
    <property type="entry name" value="RNA_pol_Rpb1_4"/>
</dbReference>
<evidence type="ECO:0000256" key="5">
    <source>
        <dbReference type="ARBA" id="ARBA00022679"/>
    </source>
</evidence>
<dbReference type="Gene3D" id="1.10.274.100">
    <property type="entry name" value="RNA polymerase Rpb1, domain 3"/>
    <property type="match status" value="1"/>
</dbReference>
<dbReference type="InterPro" id="IPR006592">
    <property type="entry name" value="RNA_pol_N"/>
</dbReference>
<comment type="similarity">
    <text evidence="2">Belongs to the RNA polymerase beta' chain family.</text>
</comment>
<comment type="caution">
    <text evidence="16">The sequence shown here is derived from an EMBL/GenBank/DDBJ whole genome shotgun (WGS) entry which is preliminary data.</text>
</comment>
<dbReference type="Proteomes" id="UP000015354">
    <property type="component" value="Unassembled WGS sequence"/>
</dbReference>
<dbReference type="EC" id="2.7.7.6" evidence="3"/>
<keyword evidence="9" id="KW-0460">Magnesium</keyword>
<evidence type="ECO:0000256" key="12">
    <source>
        <dbReference type="ARBA" id="ARBA00048552"/>
    </source>
</evidence>
<dbReference type="FunFam" id="2.40.40.20:FF:000019">
    <property type="entry name" value="DNA-directed RNA polymerase II subunit RPB1"/>
    <property type="match status" value="1"/>
</dbReference>
<evidence type="ECO:0000313" key="17">
    <source>
        <dbReference type="Proteomes" id="UP000015354"/>
    </source>
</evidence>
<dbReference type="InterPro" id="IPR044893">
    <property type="entry name" value="RNA_pol_Rpb1_clamp_domain"/>
</dbReference>
<gene>
    <name evidence="16" type="ORF">STCU_08378</name>
    <name evidence="15" type="ORF">STCU_09252</name>
</gene>
<dbReference type="Gene3D" id="4.10.860.120">
    <property type="entry name" value="RNA polymerase II, clamp domain"/>
    <property type="match status" value="1"/>
</dbReference>
<evidence type="ECO:0000256" key="2">
    <source>
        <dbReference type="ARBA" id="ARBA00006460"/>
    </source>
</evidence>
<feature type="compositionally biased region" description="Gly residues" evidence="13">
    <location>
        <begin position="1464"/>
        <end position="1474"/>
    </location>
</feature>
<evidence type="ECO:0000256" key="11">
    <source>
        <dbReference type="ARBA" id="ARBA00023242"/>
    </source>
</evidence>
<keyword evidence="11" id="KW-0539">Nucleus</keyword>
<evidence type="ECO:0000256" key="1">
    <source>
        <dbReference type="ARBA" id="ARBA00004123"/>
    </source>
</evidence>
<organism evidence="16 17">
    <name type="scientific">Strigomonas culicis</name>
    <dbReference type="NCBI Taxonomy" id="28005"/>
    <lineage>
        <taxon>Eukaryota</taxon>
        <taxon>Discoba</taxon>
        <taxon>Euglenozoa</taxon>
        <taxon>Kinetoplastea</taxon>
        <taxon>Metakinetoplastina</taxon>
        <taxon>Trypanosomatida</taxon>
        <taxon>Trypanosomatidae</taxon>
        <taxon>Strigomonadinae</taxon>
        <taxon>Strigomonas</taxon>
    </lineage>
</organism>
<dbReference type="GO" id="GO:0006351">
    <property type="term" value="P:DNA-templated transcription"/>
    <property type="evidence" value="ECO:0007669"/>
    <property type="project" value="InterPro"/>
</dbReference>
<evidence type="ECO:0000256" key="3">
    <source>
        <dbReference type="ARBA" id="ARBA00012418"/>
    </source>
</evidence>
<proteinExistence type="inferred from homology"/>
<dbReference type="GO" id="GO:0003899">
    <property type="term" value="F:DNA-directed RNA polymerase activity"/>
    <property type="evidence" value="ECO:0007669"/>
    <property type="project" value="UniProtKB-EC"/>
</dbReference>
<dbReference type="SMART" id="SM00663">
    <property type="entry name" value="RPOLA_N"/>
    <property type="match status" value="1"/>
</dbReference>
<keyword evidence="7" id="KW-0479">Metal-binding</keyword>
<keyword evidence="17" id="KW-1185">Reference proteome</keyword>
<feature type="region of interest" description="Disordered" evidence="13">
    <location>
        <begin position="307"/>
        <end position="334"/>
    </location>
</feature>
<dbReference type="Pfam" id="PF05000">
    <property type="entry name" value="RNA_pol_Rpb1_4"/>
    <property type="match status" value="1"/>
</dbReference>
<comment type="catalytic activity">
    <reaction evidence="12">
        <text>RNA(n) + a ribonucleoside 5'-triphosphate = RNA(n+1) + diphosphate</text>
        <dbReference type="Rhea" id="RHEA:21248"/>
        <dbReference type="Rhea" id="RHEA-COMP:14527"/>
        <dbReference type="Rhea" id="RHEA-COMP:17342"/>
        <dbReference type="ChEBI" id="CHEBI:33019"/>
        <dbReference type="ChEBI" id="CHEBI:61557"/>
        <dbReference type="ChEBI" id="CHEBI:140395"/>
        <dbReference type="EC" id="2.7.7.6"/>
    </reaction>
</comment>
<dbReference type="OrthoDB" id="270392at2759"/>
<evidence type="ECO:0000256" key="13">
    <source>
        <dbReference type="SAM" id="MobiDB-lite"/>
    </source>
</evidence>
<keyword evidence="8" id="KW-0862">Zinc</keyword>
<evidence type="ECO:0000256" key="9">
    <source>
        <dbReference type="ARBA" id="ARBA00022842"/>
    </source>
</evidence>
<dbReference type="PANTHER" id="PTHR19376:SF11">
    <property type="entry name" value="DNA-DIRECTED RNA POLYMERASE I SUBUNIT RPA1"/>
    <property type="match status" value="1"/>
</dbReference>
<evidence type="ECO:0000259" key="14">
    <source>
        <dbReference type="SMART" id="SM00663"/>
    </source>
</evidence>
<reference evidence="16" key="2">
    <citation type="submission" date="2013-03" db="EMBL/GenBank/DDBJ databases">
        <authorList>
            <person name="Motta M.C.M."/>
            <person name="Martins A.C.A."/>
            <person name="Preta C.M.C.C."/>
            <person name="Silva R."/>
            <person name="de Souza S.S."/>
            <person name="Klein C.C."/>
            <person name="de Almeida L.G.P."/>
            <person name="Cunha O.L."/>
            <person name="Colabardini A.C."/>
            <person name="Lima B.A."/>
            <person name="Machado C.R."/>
            <person name="Soares C.M.A."/>
            <person name="de Menezes C.B.A."/>
            <person name="Bartolomeu D.C."/>
            <person name="Grisard E.C."/>
            <person name="Fantinatti-Garboggini F."/>
            <person name="Rodrigues-Luiz G.F."/>
            <person name="Wagner G."/>
            <person name="Goldman G.H."/>
            <person name="Fietto J.L.R."/>
            <person name="Ciapina L.P."/>
            <person name="Brocchi M."/>
            <person name="Elias M.C."/>
            <person name="Goldman M.H.S."/>
            <person name="Sagot M.-F."/>
            <person name="Pereira M."/>
            <person name="Stoco P.H."/>
            <person name="Teixeira S.M.R."/>
            <person name="de Mendonca-Neto R.P."/>
            <person name="Maciel T.E.F."/>
            <person name="Mendes T.A.O."/>
            <person name="Urmenyi T.P."/>
            <person name="Teixeira M.M.G."/>
            <person name="de Camargo E.F.P."/>
            <person name="de Sousa W."/>
            <person name="Schenkman S."/>
            <person name="de Vasconcelos A.T.R."/>
        </authorList>
    </citation>
    <scope>NUCLEOTIDE SEQUENCE</scope>
</reference>
<keyword evidence="5" id="KW-0808">Transferase</keyword>
<evidence type="ECO:0000256" key="6">
    <source>
        <dbReference type="ARBA" id="ARBA00022695"/>
    </source>
</evidence>
<comment type="subcellular location">
    <subcellularLocation>
        <location evidence="1">Nucleus</location>
    </subcellularLocation>
</comment>
<sequence>MSLTTNFNFAAYAGDLRSRKLHTNKTGLSLILLNSDDIRRLAVVEVNVPCGGERRDAPWLPRTTGGGRSGGSAEGTTDANPTSSSSSSSPAAARRAAAGDEESLHTFFDLKMGNFQAPFFRTQTCATCCAGRTQKRNASVELENERCQGHFGFISMPRRYPHLSPQLLQYFSSHAAGGAPGAQAAMFNPAERLFIMNPHLLKEIETIVRASCFFCHRFRATEFDLERYIQALRLVDLGYVAEALELLQKIPPSKHIHANRAARREDETETAAAADGEVHLDRVMVEEKVNDLTTLLEYTRRIIASRPPSALPRHGSRSAEGTKAAGGGHRRGAPPPFEHLDLYSLDVRADICKQALAELRQHPFVCSHCHATSPRFTTKNEHLFFYFQKRKIEANLALGVLTAAQVDAWAAENALHHRSHCYYTANAAREQIKQLCQHEKEAELLHRLFPHLGESAIEMPVPILLHKSLLYKVFFLDKVLVPPLAVRLSSGVMVTNGQLMPDDTTRSLSEVLQFVRNIEGYLTLQNQADLYRHEARADSDTEAVVAQVLMPKNKIAYEQNLQCLQTKVNEIYTTTLETFAKKEGLFRTNMMGKRVNQACRSVISPDYLVEPNEVLLPRPFAKALSFPEQVQPLFAPRMQFLQQCALNGPQVYPGASYLEIHTVNTGVRFLNLQLPTESRRRQVLQLFALAANPAAGTTLVLHRHVLTGDRLIFNRQPTLHKVSMMGYRAKVLSGLKTLRFHYVNGKSYNADFDGDEMNVHVPQSLAAAAEVDVLMDADSQYILPTSGKPIRGLIQDHIAAGVLLTLRDKFYTRDTFVQLLYRSIEPYLARLPGESDGTLSDQVPVPAVLRPRPLWTGKQLISAIVGFLSARAQRHNQLQLRRTDVSARGAGPLPAVTAQGVTLRRVSLIQPSVYTTTAPGAAAAAAAEPPLQTIPPGAMDDHTVRVLKGELITGVLCKNQLGPSNLSLPHVLHEIYGPRVVGDFFGALGRVLTHSLQQEGFSMGMDDMLLRLQDRRVRLLRELDNTPLAMDTTDEGVVLPAVMRLATALQNEFVPGRMLLPFPQNQLLMMTMSGAKGSNTNAIQMSVCLGQQLFDGHRVRPMRSGKTLPCFFAGEQRARAFGFAMGSFSTGIRPGEYTIHAMAGRDGLIDTAIKTARSGHLQRCLIKGMENLVLQWDQSVRDSNGSVIQFCYGGDGLDPIKCSTLLEMALMEDNFVELCKRFQVDTGVEEEEEEAVDAGDGKRPRAAAADDDDDDDAPDRPRAATQKEILNQHLEALPALVREQLDAFLAKKSQFPLFRKVAQVERWERQLAKKAAQQPAGAPTIADKLREKKAQADAYLRPLLSELLQTRRLWARAQPGDPVGLLAAQAAGEPSTQMTLNTFHSAGSTVTHVTEGIPRLRELLIYASVTKSAVVVPVQGATAGGRGRTARHCHRGRRREAGGLPRLRQQRRRPRQGLPLRGGVAAGGRRGGGAPQRRRARPATRRAARHARDDRASLLPRRC</sequence>
<feature type="compositionally biased region" description="Gly residues" evidence="13">
    <location>
        <begin position="64"/>
        <end position="73"/>
    </location>
</feature>
<dbReference type="Pfam" id="PF04998">
    <property type="entry name" value="RNA_pol_Rpb1_5"/>
    <property type="match status" value="1"/>
</dbReference>
<dbReference type="Pfam" id="PF04983">
    <property type="entry name" value="RNA_pol_Rpb1_3"/>
    <property type="match status" value="1"/>
</dbReference>
<dbReference type="EMBL" id="ATMH01009252">
    <property type="protein sequence ID" value="EPY19880.1"/>
    <property type="molecule type" value="Genomic_DNA"/>
</dbReference>
<feature type="compositionally biased region" description="Basic residues" evidence="13">
    <location>
        <begin position="1476"/>
        <end position="1489"/>
    </location>
</feature>
<keyword evidence="4 16" id="KW-0240">DNA-directed RNA polymerase</keyword>
<dbReference type="GO" id="GO:0003677">
    <property type="term" value="F:DNA binding"/>
    <property type="evidence" value="ECO:0007669"/>
    <property type="project" value="InterPro"/>
</dbReference>
<dbReference type="CDD" id="cd01435">
    <property type="entry name" value="RNAP_I_RPA1_N"/>
    <property type="match status" value="1"/>
</dbReference>
<keyword evidence="10" id="KW-0804">Transcription</keyword>
<evidence type="ECO:0000256" key="8">
    <source>
        <dbReference type="ARBA" id="ARBA00022833"/>
    </source>
</evidence>
<accession>S9V544</accession>
<evidence type="ECO:0000256" key="10">
    <source>
        <dbReference type="ARBA" id="ARBA00023163"/>
    </source>
</evidence>
<protein>
    <recommendedName>
        <fullName evidence="3">DNA-directed RNA polymerase</fullName>
        <ecNumber evidence="3">2.7.7.6</ecNumber>
    </recommendedName>
</protein>
<reference evidence="16 17" key="1">
    <citation type="journal article" date="2013" name="PLoS ONE">
        <title>Predicting the Proteins of Angomonas deanei, Strigomonas culicis and Their Respective Endosymbionts Reveals New Aspects of the Trypanosomatidae Family.</title>
        <authorList>
            <person name="Motta M.C."/>
            <person name="Martins A.C."/>
            <person name="de Souza S.S."/>
            <person name="Catta-Preta C.M."/>
            <person name="Silva R."/>
            <person name="Klein C.C."/>
            <person name="de Almeida L.G."/>
            <person name="de Lima Cunha O."/>
            <person name="Ciapina L.P."/>
            <person name="Brocchi M."/>
            <person name="Colabardini A.C."/>
            <person name="de Araujo Lima B."/>
            <person name="Machado C.R."/>
            <person name="de Almeida Soares C.M."/>
            <person name="Probst C.M."/>
            <person name="de Menezes C.B."/>
            <person name="Thompson C.E."/>
            <person name="Bartholomeu D.C."/>
            <person name="Gradia D.F."/>
            <person name="Pavoni D.P."/>
            <person name="Grisard E.C."/>
            <person name="Fantinatti-Garboggini F."/>
            <person name="Marchini F.K."/>
            <person name="Rodrigues-Luiz G.F."/>
            <person name="Wagner G."/>
            <person name="Goldman G.H."/>
            <person name="Fietto J.L."/>
            <person name="Elias M.C."/>
            <person name="Goldman M.H."/>
            <person name="Sagot M.F."/>
            <person name="Pereira M."/>
            <person name="Stoco P.H."/>
            <person name="de Mendonca-Neto R.P."/>
            <person name="Teixeira S.M."/>
            <person name="Maciel T.E."/>
            <person name="de Oliveira Mendes T.A."/>
            <person name="Urmenyi T.P."/>
            <person name="de Souza W."/>
            <person name="Schenkman S."/>
            <person name="de Vasconcelos A.T."/>
        </authorList>
    </citation>
    <scope>NUCLEOTIDE SEQUENCE [LARGE SCALE GENOMIC DNA]</scope>
</reference>
<dbReference type="Gene3D" id="1.10.132.30">
    <property type="match status" value="1"/>
</dbReference>
<keyword evidence="6" id="KW-0548">Nucleotidyltransferase</keyword>
<feature type="region of interest" description="Disordered" evidence="13">
    <location>
        <begin position="54"/>
        <end position="96"/>
    </location>
</feature>
<dbReference type="GO" id="GO:0046872">
    <property type="term" value="F:metal ion binding"/>
    <property type="evidence" value="ECO:0007669"/>
    <property type="project" value="UniProtKB-KW"/>
</dbReference>
<dbReference type="InterPro" id="IPR000722">
    <property type="entry name" value="RNA_pol_asu"/>
</dbReference>
<feature type="compositionally biased region" description="Low complexity" evidence="13">
    <location>
        <begin position="83"/>
        <end position="96"/>
    </location>
</feature>
<feature type="region of interest" description="Disordered" evidence="13">
    <location>
        <begin position="1229"/>
        <end position="1261"/>
    </location>
</feature>
<feature type="compositionally biased region" description="Basic residues" evidence="13">
    <location>
        <begin position="1428"/>
        <end position="1438"/>
    </location>
</feature>
<feature type="domain" description="RNA polymerase N-terminal" evidence="14">
    <location>
        <begin position="472"/>
        <end position="805"/>
    </location>
</feature>
<dbReference type="SUPFAM" id="SSF64484">
    <property type="entry name" value="beta and beta-prime subunits of DNA dependent RNA-polymerase"/>
    <property type="match status" value="1"/>
</dbReference>
<dbReference type="GO" id="GO:0005736">
    <property type="term" value="C:RNA polymerase I complex"/>
    <property type="evidence" value="ECO:0007669"/>
    <property type="project" value="TreeGrafter"/>
</dbReference>
<dbReference type="InterPro" id="IPR042102">
    <property type="entry name" value="RNA_pol_Rpb1_3_sf"/>
</dbReference>
<evidence type="ECO:0000313" key="16">
    <source>
        <dbReference type="EMBL" id="EPY22031.1"/>
    </source>
</evidence>
<dbReference type="Gene3D" id="6.10.250.2940">
    <property type="match status" value="1"/>
</dbReference>
<dbReference type="Gene3D" id="3.30.1490.180">
    <property type="entry name" value="RNA polymerase ii"/>
    <property type="match status" value="1"/>
</dbReference>
<dbReference type="EMBL" id="ATMH01008378">
    <property type="protein sequence ID" value="EPY22031.1"/>
    <property type="molecule type" value="Genomic_DNA"/>
</dbReference>
<name>S9V544_9TRYP</name>
<dbReference type="InterPro" id="IPR015699">
    <property type="entry name" value="DNA-dir_RNA_pol1_lsu_N"/>
</dbReference>